<dbReference type="Proteomes" id="UP000828941">
    <property type="component" value="Chromosome 11"/>
</dbReference>
<accession>A0ACB9LVL4</accession>
<reference evidence="1 2" key="1">
    <citation type="journal article" date="2022" name="DNA Res.">
        <title>Chromosomal-level genome assembly of the orchid tree Bauhinia variegata (Leguminosae; Cercidoideae) supports the allotetraploid origin hypothesis of Bauhinia.</title>
        <authorList>
            <person name="Zhong Y."/>
            <person name="Chen Y."/>
            <person name="Zheng D."/>
            <person name="Pang J."/>
            <person name="Liu Y."/>
            <person name="Luo S."/>
            <person name="Meng S."/>
            <person name="Qian L."/>
            <person name="Wei D."/>
            <person name="Dai S."/>
            <person name="Zhou R."/>
        </authorList>
    </citation>
    <scope>NUCLEOTIDE SEQUENCE [LARGE SCALE GENOMIC DNA]</scope>
    <source>
        <strain evidence="1">BV-YZ2020</strain>
    </source>
</reference>
<evidence type="ECO:0000313" key="1">
    <source>
        <dbReference type="EMBL" id="KAI4315336.1"/>
    </source>
</evidence>
<keyword evidence="2" id="KW-1185">Reference proteome</keyword>
<comment type="caution">
    <text evidence="1">The sequence shown here is derived from an EMBL/GenBank/DDBJ whole genome shotgun (WGS) entry which is preliminary data.</text>
</comment>
<dbReference type="EMBL" id="CM039436">
    <property type="protein sequence ID" value="KAI4315336.1"/>
    <property type="molecule type" value="Genomic_DNA"/>
</dbReference>
<gene>
    <name evidence="1" type="ORF">L6164_028158</name>
</gene>
<organism evidence="1 2">
    <name type="scientific">Bauhinia variegata</name>
    <name type="common">Purple orchid tree</name>
    <name type="synonym">Phanera variegata</name>
    <dbReference type="NCBI Taxonomy" id="167791"/>
    <lineage>
        <taxon>Eukaryota</taxon>
        <taxon>Viridiplantae</taxon>
        <taxon>Streptophyta</taxon>
        <taxon>Embryophyta</taxon>
        <taxon>Tracheophyta</taxon>
        <taxon>Spermatophyta</taxon>
        <taxon>Magnoliopsida</taxon>
        <taxon>eudicotyledons</taxon>
        <taxon>Gunneridae</taxon>
        <taxon>Pentapetalae</taxon>
        <taxon>rosids</taxon>
        <taxon>fabids</taxon>
        <taxon>Fabales</taxon>
        <taxon>Fabaceae</taxon>
        <taxon>Cercidoideae</taxon>
        <taxon>Cercideae</taxon>
        <taxon>Bauhiniinae</taxon>
        <taxon>Bauhinia</taxon>
    </lineage>
</organism>
<name>A0ACB9LVL4_BAUVA</name>
<evidence type="ECO:0000313" key="2">
    <source>
        <dbReference type="Proteomes" id="UP000828941"/>
    </source>
</evidence>
<sequence length="97" mass="10543">MVDPQDTDSVARNDMLDALLHISKENSQDMDKATFGCGMDLFAAGTDTTSSTVEWATAEPLHSPDGGYVKSKTRGGWNHWKRPPCGGIRTFLEAGIK</sequence>
<proteinExistence type="predicted"/>
<protein>
    <submittedName>
        <fullName evidence="1">Uncharacterized protein</fullName>
    </submittedName>
</protein>